<dbReference type="Proteomes" id="UP000002279">
    <property type="component" value="Chromosome 6"/>
</dbReference>
<evidence type="ECO:0000256" key="5">
    <source>
        <dbReference type="ARBA" id="ARBA00023121"/>
    </source>
</evidence>
<evidence type="ECO:0000313" key="7">
    <source>
        <dbReference type="Ensembl" id="ENSOANP00000049470.1"/>
    </source>
</evidence>
<sequence>MAQQRGVTSLRFNQDQSCFCCAMETGVRIYNVEPLMEKGHLDHEQAGSVGLVEMLYRSNLLALVGGGSNPKFSEISGLCDLCPSLEKQLLAFPGHKCGSLQLVDLSSTKPGTSSAPFTINAHQSDIACISLNQQGTVVASASQKGTLIRLFDTQTKEKLVELRRGTDPATLYCINFSHDSSFLCASSDKGTVHIFALKDTKLNRRSALARVGKVGPMIGQYVDSQWSLASFTVPAESACICAFGKNTSKNVNSVIAICVDGTFHKYVFTPDGNCNREAFDVYLDICDDDDF</sequence>
<comment type="subcellular location">
    <subcellularLocation>
        <location evidence="1">Preautophagosomal structure</location>
    </subcellularLocation>
</comment>
<comment type="similarity">
    <text evidence="6">Belongs to the WD repeat PROPPIN family.</text>
</comment>
<gene>
    <name evidence="7" type="primary">WDR45</name>
</gene>
<dbReference type="Bgee" id="ENSOANG00000044470">
    <property type="expression patterns" value="Expressed in cerebellum and 7 other cell types or tissues"/>
</dbReference>
<dbReference type="PANTHER" id="PTHR11227">
    <property type="entry name" value="WD-REPEAT PROTEIN INTERACTING WITH PHOSPHOINOSIDES WIPI -RELATED"/>
    <property type="match status" value="1"/>
</dbReference>
<protein>
    <submittedName>
        <fullName evidence="7">WD repeat domain 45</fullName>
    </submittedName>
</protein>
<dbReference type="GeneTree" id="ENSGT00940000155657"/>
<reference evidence="7 8" key="1">
    <citation type="journal article" date="2008" name="Nature">
        <title>Genome analysis of the platypus reveals unique signatures of evolution.</title>
        <authorList>
            <person name="Warren W.C."/>
            <person name="Hillier L.W."/>
            <person name="Marshall Graves J.A."/>
            <person name="Birney E."/>
            <person name="Ponting C.P."/>
            <person name="Grutzner F."/>
            <person name="Belov K."/>
            <person name="Miller W."/>
            <person name="Clarke L."/>
            <person name="Chinwalla A.T."/>
            <person name="Yang S.P."/>
            <person name="Heger A."/>
            <person name="Locke D.P."/>
            <person name="Miethke P."/>
            <person name="Waters P.D."/>
            <person name="Veyrunes F."/>
            <person name="Fulton L."/>
            <person name="Fulton B."/>
            <person name="Graves T."/>
            <person name="Wallis J."/>
            <person name="Puente X.S."/>
            <person name="Lopez-Otin C."/>
            <person name="Ordonez G.R."/>
            <person name="Eichler E.E."/>
            <person name="Chen L."/>
            <person name="Cheng Z."/>
            <person name="Deakin J.E."/>
            <person name="Alsop A."/>
            <person name="Thompson K."/>
            <person name="Kirby P."/>
            <person name="Papenfuss A.T."/>
            <person name="Wakefield M.J."/>
            <person name="Olender T."/>
            <person name="Lancet D."/>
            <person name="Huttley G.A."/>
            <person name="Smit A.F."/>
            <person name="Pask A."/>
            <person name="Temple-Smith P."/>
            <person name="Batzer M.A."/>
            <person name="Walker J.A."/>
            <person name="Konkel M.K."/>
            <person name="Harris R.S."/>
            <person name="Whittington C.M."/>
            <person name="Wong E.S."/>
            <person name="Gemmell N.J."/>
            <person name="Buschiazzo E."/>
            <person name="Vargas Jentzsch I.M."/>
            <person name="Merkel A."/>
            <person name="Schmitz J."/>
            <person name="Zemann A."/>
            <person name="Churakov G."/>
            <person name="Kriegs J.O."/>
            <person name="Brosius J."/>
            <person name="Murchison E.P."/>
            <person name="Sachidanandam R."/>
            <person name="Smith C."/>
            <person name="Hannon G.J."/>
            <person name="Tsend-Ayush E."/>
            <person name="McMillan D."/>
            <person name="Attenborough R."/>
            <person name="Rens W."/>
            <person name="Ferguson-Smith M."/>
            <person name="Lefevre C.M."/>
            <person name="Sharp J.A."/>
            <person name="Nicholas K.R."/>
            <person name="Ray D.A."/>
            <person name="Kube M."/>
            <person name="Reinhardt R."/>
            <person name="Pringle T.H."/>
            <person name="Taylor J."/>
            <person name="Jones R.C."/>
            <person name="Nixon B."/>
            <person name="Dacheux J.L."/>
            <person name="Niwa H."/>
            <person name="Sekita Y."/>
            <person name="Huang X."/>
            <person name="Stark A."/>
            <person name="Kheradpour P."/>
            <person name="Kellis M."/>
            <person name="Flicek P."/>
            <person name="Chen Y."/>
            <person name="Webber C."/>
            <person name="Hardison R."/>
            <person name="Nelson J."/>
            <person name="Hallsworth-Pepin K."/>
            <person name="Delehaunty K."/>
            <person name="Markovic C."/>
            <person name="Minx P."/>
            <person name="Feng Y."/>
            <person name="Kremitzki C."/>
            <person name="Mitreva M."/>
            <person name="Glasscock J."/>
            <person name="Wylie T."/>
            <person name="Wohldmann P."/>
            <person name="Thiru P."/>
            <person name="Nhan M.N."/>
            <person name="Pohl C.S."/>
            <person name="Smith S.M."/>
            <person name="Hou S."/>
            <person name="Nefedov M."/>
            <person name="de Jong P.J."/>
            <person name="Renfree M.B."/>
            <person name="Mardis E.R."/>
            <person name="Wilson R.K."/>
        </authorList>
    </citation>
    <scope>NUCLEOTIDE SEQUENCE [LARGE SCALE GENOMIC DNA]</scope>
    <source>
        <strain evidence="7 8">Glennie</strain>
    </source>
</reference>
<dbReference type="InterPro" id="IPR015943">
    <property type="entry name" value="WD40/YVTN_repeat-like_dom_sf"/>
</dbReference>
<dbReference type="InterPro" id="IPR036322">
    <property type="entry name" value="WD40_repeat_dom_sf"/>
</dbReference>
<evidence type="ECO:0000256" key="1">
    <source>
        <dbReference type="ARBA" id="ARBA00004329"/>
    </source>
</evidence>
<dbReference type="SUPFAM" id="SSF50978">
    <property type="entry name" value="WD40 repeat-like"/>
    <property type="match status" value="1"/>
</dbReference>
<dbReference type="GO" id="GO:0006914">
    <property type="term" value="P:autophagy"/>
    <property type="evidence" value="ECO:0007669"/>
    <property type="project" value="UniProtKB-KW"/>
</dbReference>
<dbReference type="InterPro" id="IPR048720">
    <property type="entry name" value="PROPPIN"/>
</dbReference>
<keyword evidence="3" id="KW-0677">Repeat</keyword>
<keyword evidence="4" id="KW-0072">Autophagy</keyword>
<evidence type="ECO:0000256" key="4">
    <source>
        <dbReference type="ARBA" id="ARBA00023006"/>
    </source>
</evidence>
<evidence type="ECO:0000256" key="3">
    <source>
        <dbReference type="ARBA" id="ARBA00022737"/>
    </source>
</evidence>
<name>A0A6I8P9L6_ORNAN</name>
<evidence type="ECO:0000256" key="2">
    <source>
        <dbReference type="ARBA" id="ARBA00022574"/>
    </source>
</evidence>
<dbReference type="GO" id="GO:0000407">
    <property type="term" value="C:phagophore assembly site"/>
    <property type="evidence" value="ECO:0007669"/>
    <property type="project" value="UniProtKB-SubCell"/>
</dbReference>
<proteinExistence type="inferred from homology"/>
<evidence type="ECO:0000256" key="6">
    <source>
        <dbReference type="ARBA" id="ARBA00025740"/>
    </source>
</evidence>
<dbReference type="Ensembl" id="ENSOANT00000076684.1">
    <property type="protein sequence ID" value="ENSOANP00000049470.1"/>
    <property type="gene ID" value="ENSOANG00000044470.1"/>
</dbReference>
<accession>A0A6I8P9L6</accession>
<evidence type="ECO:0000313" key="8">
    <source>
        <dbReference type="Proteomes" id="UP000002279"/>
    </source>
</evidence>
<dbReference type="Gene3D" id="2.130.10.10">
    <property type="entry name" value="YVTN repeat-like/Quinoprotein amine dehydrogenase"/>
    <property type="match status" value="1"/>
</dbReference>
<reference evidence="7" key="3">
    <citation type="submission" date="2025-09" db="UniProtKB">
        <authorList>
            <consortium name="Ensembl"/>
        </authorList>
    </citation>
    <scope>IDENTIFICATION</scope>
    <source>
        <strain evidence="7">Glennie</strain>
    </source>
</reference>
<dbReference type="InterPro" id="IPR001680">
    <property type="entry name" value="WD40_rpt"/>
</dbReference>
<keyword evidence="2" id="KW-0853">WD repeat</keyword>
<keyword evidence="5" id="KW-0446">Lipid-binding</keyword>
<reference evidence="7" key="2">
    <citation type="submission" date="2025-08" db="UniProtKB">
        <authorList>
            <consortium name="Ensembl"/>
        </authorList>
    </citation>
    <scope>IDENTIFICATION</scope>
    <source>
        <strain evidence="7">Glennie</strain>
    </source>
</reference>
<dbReference type="AlphaFoldDB" id="A0A6I8P9L6"/>
<organism evidence="7 8">
    <name type="scientific">Ornithorhynchus anatinus</name>
    <name type="common">Duckbill platypus</name>
    <dbReference type="NCBI Taxonomy" id="9258"/>
    <lineage>
        <taxon>Eukaryota</taxon>
        <taxon>Metazoa</taxon>
        <taxon>Chordata</taxon>
        <taxon>Craniata</taxon>
        <taxon>Vertebrata</taxon>
        <taxon>Euteleostomi</taxon>
        <taxon>Mammalia</taxon>
        <taxon>Monotremata</taxon>
        <taxon>Ornithorhynchidae</taxon>
        <taxon>Ornithorhynchus</taxon>
    </lineage>
</organism>
<dbReference type="GO" id="GO:0008289">
    <property type="term" value="F:lipid binding"/>
    <property type="evidence" value="ECO:0007669"/>
    <property type="project" value="UniProtKB-KW"/>
</dbReference>
<dbReference type="SMART" id="SM00320">
    <property type="entry name" value="WD40"/>
    <property type="match status" value="2"/>
</dbReference>
<dbReference type="Pfam" id="PF21032">
    <property type="entry name" value="PROPPIN"/>
    <property type="match status" value="1"/>
</dbReference>
<keyword evidence="8" id="KW-1185">Reference proteome</keyword>